<dbReference type="OrthoDB" id="3319826at2"/>
<accession>I0HGM6</accession>
<feature type="region of interest" description="Disordered" evidence="1">
    <location>
        <begin position="1"/>
        <end position="82"/>
    </location>
</feature>
<evidence type="ECO:0000313" key="3">
    <source>
        <dbReference type="Proteomes" id="UP000007882"/>
    </source>
</evidence>
<dbReference type="eggNOG" id="COG3170">
    <property type="taxonomic scope" value="Bacteria"/>
</dbReference>
<dbReference type="RefSeq" id="WP_014447048.1">
    <property type="nucleotide sequence ID" value="NC_017093.1"/>
</dbReference>
<sequence length="738" mass="81061">MNPEEAAPPPDEPAAKEPAEQPAEPAVQAPPVAPRQAAPAGSHQAESAGSHQAAPGGDRSASNAADQSWTSQGEQPEGARSDHDFKTAIKNSKGIIVGDNATMTVIELPDGRQVTALRYHRSAAQLTEADQTFVQVPNFAEFVTTLRNERVVYECGEPGTGRRFLAERLAARAAAGQEVHGVHFPEKGVSLVDLARQDDLLVPDAGVVLELADPGTVTPALLDTFATLAAAVNAYLVIIGTQAGSSGASLSRYEIRPGLPDPESVLRRHLGFALRRRSACVGSCTVCGGACHPDFIERALDLPEIKEQLETHPRPASVADLAQALSCWDGEQGSLAAVLGRIRGRARDLAFTLVKGGRKDTSAPMEPRRQAVQIAYAAFVGYTLADVFHVGQQLYEILWAEQNSEADPDRVIFDGGVEEILSVPDQASLLRFDPADRPRRVRFVDVRMPFDILDVAWNDFDQGRPPVRRWLDRLVRQERPGIRLRAASVAGWLAAHDFDEVWRELIRPWALSESGDLRQAAAWAVDTATEEDRLLGPIRSRVREWARAARNSRLHDAAARAYGTRLGELFVREALDDLHLLAARADLNGSASIARTMQRLYLNHPAEIREELLTWMRDDLYRIQVHAARSLILIAVLAGEAPRSQWPRLLADMAADRGGADALVEPWRAALAGPTTGRRAWWVLHAWLRRADSDGELRKLLLPLCAEIFKPPLDGRARFTLRQWARECRSARELLTSL</sequence>
<dbReference type="STRING" id="512565.AMIS_69430"/>
<proteinExistence type="predicted"/>
<dbReference type="AlphaFoldDB" id="I0HGM6"/>
<dbReference type="KEGG" id="ams:AMIS_69430"/>
<reference evidence="2 3" key="1">
    <citation type="submission" date="2012-02" db="EMBL/GenBank/DDBJ databases">
        <title>Complete genome sequence of Actinoplanes missouriensis 431 (= NBRC 102363).</title>
        <authorList>
            <person name="Ohnishi Y."/>
            <person name="Ishikawa J."/>
            <person name="Sekine M."/>
            <person name="Hosoyama A."/>
            <person name="Harada T."/>
            <person name="Narita H."/>
            <person name="Hata T."/>
            <person name="Konno Y."/>
            <person name="Tutikane K."/>
            <person name="Fujita N."/>
            <person name="Horinouchi S."/>
            <person name="Hayakawa M."/>
        </authorList>
    </citation>
    <scope>NUCLEOTIDE SEQUENCE [LARGE SCALE GENOMIC DNA]</scope>
    <source>
        <strain evidence="3">ATCC 14538 / DSM 43046 / CBS 188.64 / JCM 3121 / NBRC 102363 / NCIMB 12654 / NRRL B-3342 / UNCC 431</strain>
    </source>
</reference>
<dbReference type="PATRIC" id="fig|512565.3.peg.6946"/>
<dbReference type="Proteomes" id="UP000007882">
    <property type="component" value="Chromosome"/>
</dbReference>
<feature type="compositionally biased region" description="Pro residues" evidence="1">
    <location>
        <begin position="1"/>
        <end position="12"/>
    </location>
</feature>
<dbReference type="HOGENOM" id="CLU_392282_0_0_11"/>
<dbReference type="EMBL" id="AP012319">
    <property type="protein sequence ID" value="BAL92163.1"/>
    <property type="molecule type" value="Genomic_DNA"/>
</dbReference>
<evidence type="ECO:0000256" key="1">
    <source>
        <dbReference type="SAM" id="MobiDB-lite"/>
    </source>
</evidence>
<protein>
    <submittedName>
        <fullName evidence="2">Uncharacterized protein</fullName>
    </submittedName>
</protein>
<gene>
    <name evidence="2" type="ordered locus">AMIS_69430</name>
</gene>
<feature type="compositionally biased region" description="Low complexity" evidence="1">
    <location>
        <begin position="20"/>
        <end position="40"/>
    </location>
</feature>
<organism evidence="2 3">
    <name type="scientific">Actinoplanes missouriensis (strain ATCC 14538 / DSM 43046 / CBS 188.64 / JCM 3121 / NBRC 102363 / NCIMB 12654 / NRRL B-3342 / UNCC 431)</name>
    <dbReference type="NCBI Taxonomy" id="512565"/>
    <lineage>
        <taxon>Bacteria</taxon>
        <taxon>Bacillati</taxon>
        <taxon>Actinomycetota</taxon>
        <taxon>Actinomycetes</taxon>
        <taxon>Micromonosporales</taxon>
        <taxon>Micromonosporaceae</taxon>
        <taxon>Actinoplanes</taxon>
    </lineage>
</organism>
<evidence type="ECO:0000313" key="2">
    <source>
        <dbReference type="EMBL" id="BAL92163.1"/>
    </source>
</evidence>
<keyword evidence="3" id="KW-1185">Reference proteome</keyword>
<name>I0HGM6_ACTM4</name>
<feature type="compositionally biased region" description="Polar residues" evidence="1">
    <location>
        <begin position="60"/>
        <end position="74"/>
    </location>
</feature>